<evidence type="ECO:0000259" key="13">
    <source>
        <dbReference type="PROSITE" id="PS01180"/>
    </source>
</evidence>
<evidence type="ECO:0000256" key="8">
    <source>
        <dbReference type="ARBA" id="ARBA00023180"/>
    </source>
</evidence>
<dbReference type="GO" id="GO:0070374">
    <property type="term" value="P:positive regulation of ERK1 and ERK2 cascade"/>
    <property type="evidence" value="ECO:0007669"/>
    <property type="project" value="TreeGrafter"/>
</dbReference>
<dbReference type="OrthoDB" id="6369184at2759"/>
<dbReference type="GO" id="GO:0051897">
    <property type="term" value="P:positive regulation of phosphatidylinositol 3-kinase/protein kinase B signal transduction"/>
    <property type="evidence" value="ECO:0007669"/>
    <property type="project" value="TreeGrafter"/>
</dbReference>
<keyword evidence="9" id="KW-0497">Mitogen</keyword>
<evidence type="ECO:0000256" key="3">
    <source>
        <dbReference type="ARBA" id="ARBA00018876"/>
    </source>
</evidence>
<keyword evidence="4" id="KW-0964">Secreted</keyword>
<organism evidence="14 15">
    <name type="scientific">Conger conger</name>
    <name type="common">Conger eel</name>
    <name type="synonym">Muraena conger</name>
    <dbReference type="NCBI Taxonomy" id="82655"/>
    <lineage>
        <taxon>Eukaryota</taxon>
        <taxon>Metazoa</taxon>
        <taxon>Chordata</taxon>
        <taxon>Craniata</taxon>
        <taxon>Vertebrata</taxon>
        <taxon>Euteleostomi</taxon>
        <taxon>Actinopterygii</taxon>
        <taxon>Neopterygii</taxon>
        <taxon>Teleostei</taxon>
        <taxon>Anguilliformes</taxon>
        <taxon>Congridae</taxon>
        <taxon>Conger</taxon>
    </lineage>
</organism>
<dbReference type="GO" id="GO:0016020">
    <property type="term" value="C:membrane"/>
    <property type="evidence" value="ECO:0007669"/>
    <property type="project" value="InterPro"/>
</dbReference>
<dbReference type="InterPro" id="IPR029034">
    <property type="entry name" value="Cystine-knot_cytokine"/>
</dbReference>
<dbReference type="Pfam" id="PF00341">
    <property type="entry name" value="PDGF"/>
    <property type="match status" value="1"/>
</dbReference>
<dbReference type="PROSITE" id="PS01180">
    <property type="entry name" value="CUB"/>
    <property type="match status" value="1"/>
</dbReference>
<accession>A0A9Q1D3A1</accession>
<keyword evidence="5" id="KW-0165">Cleavage on pair of basic residues</keyword>
<evidence type="ECO:0000256" key="10">
    <source>
        <dbReference type="ARBA" id="ARBA00026039"/>
    </source>
</evidence>
<dbReference type="AlphaFoldDB" id="A0A9Q1D3A1"/>
<dbReference type="GO" id="GO:0030335">
    <property type="term" value="P:positive regulation of cell migration"/>
    <property type="evidence" value="ECO:0007669"/>
    <property type="project" value="TreeGrafter"/>
</dbReference>
<evidence type="ECO:0000256" key="9">
    <source>
        <dbReference type="ARBA" id="ARBA00023246"/>
    </source>
</evidence>
<evidence type="ECO:0000256" key="12">
    <source>
        <dbReference type="SAM" id="MobiDB-lite"/>
    </source>
</evidence>
<comment type="similarity">
    <text evidence="2">Belongs to the PDGF/VEGF growth factor family.</text>
</comment>
<dbReference type="GO" id="GO:0005161">
    <property type="term" value="F:platelet-derived growth factor receptor binding"/>
    <property type="evidence" value="ECO:0007669"/>
    <property type="project" value="TreeGrafter"/>
</dbReference>
<name>A0A9Q1D3A1_CONCO</name>
<dbReference type="PANTHER" id="PTHR11633:SF4">
    <property type="entry name" value="PLATELET-DERIVED GROWTH FACTOR D"/>
    <property type="match status" value="1"/>
</dbReference>
<comment type="subcellular location">
    <subcellularLocation>
        <location evidence="1">Secreted</location>
    </subcellularLocation>
</comment>
<keyword evidence="15" id="KW-1185">Reference proteome</keyword>
<keyword evidence="7" id="KW-1015">Disulfide bond</keyword>
<evidence type="ECO:0000256" key="7">
    <source>
        <dbReference type="ARBA" id="ARBA00023157"/>
    </source>
</evidence>
<sequence length="605" mass="67987">MGFTASMVDCEPDSGQLSISGRLTCSCSPQCLLPLKPSAVRGEQMERSDSDPGCENTRLLAELMHCVLSSTKVDARSGKSRACTPAGAGSGPAVYEDVRVQQKPWQLGRSQRKRPHGAGRPGHRGAASQASTQTAALSQNSGNDFTPPERKKSSYSNHLTDLYRKEETIIVSESSHIQSPRYPNSYPRNLLLSWKLLSPVNTRIQLDFDSHFGLEEPENDICRYDFVEVEDISETSTIIWGRWCGHKEAPPRLTSKTNTIKVTFKSDDYFVAKPGFKLYYSLVDDSQPAASETNWEAVTISVSGPAAFPPSVTDTPLTAAALDHTIAAFDTVEELLKHLNPDSWQDDLDSLYKETGHYQPRTFHHDRKHKIDLDRLNEDVKRYSCTPRNFSVNLREELRATNSVFFPRCLLALRCGGNCACGTEDWHSCSCNPGKTSEKLYEVLKFSPEPGYYRRRTRARWVLEEVQIQHHERLRVRKYMICQFQLGDRRHLQVVVQGWQSGEVGMQGSDSRLQAAEKGGKRVREGLRVENKDAERRENRVGRGLLSGAYYGSRRPFYEPIEAKCFTDGYGAVLHLGSEAAPTRLQAPIQRRAPGLLKFRALTPD</sequence>
<dbReference type="GO" id="GO:0051781">
    <property type="term" value="P:positive regulation of cell division"/>
    <property type="evidence" value="ECO:0007669"/>
    <property type="project" value="UniProtKB-KW"/>
</dbReference>
<comment type="caution">
    <text evidence="11">Lacks conserved residue(s) required for the propagation of feature annotation.</text>
</comment>
<evidence type="ECO:0000256" key="4">
    <source>
        <dbReference type="ARBA" id="ARBA00022525"/>
    </source>
</evidence>
<evidence type="ECO:0000313" key="15">
    <source>
        <dbReference type="Proteomes" id="UP001152803"/>
    </source>
</evidence>
<dbReference type="EMBL" id="JAFJMO010000014">
    <property type="protein sequence ID" value="KAJ8256770.1"/>
    <property type="molecule type" value="Genomic_DNA"/>
</dbReference>
<feature type="compositionally biased region" description="Low complexity" evidence="12">
    <location>
        <begin position="124"/>
        <end position="136"/>
    </location>
</feature>
<feature type="domain" description="CUB" evidence="13">
    <location>
        <begin position="166"/>
        <end position="283"/>
    </location>
</feature>
<dbReference type="InterPro" id="IPR035914">
    <property type="entry name" value="Sperma_CUB_dom_sf"/>
</dbReference>
<feature type="compositionally biased region" description="Basic residues" evidence="12">
    <location>
        <begin position="110"/>
        <end position="123"/>
    </location>
</feature>
<proteinExistence type="inferred from homology"/>
<keyword evidence="8" id="KW-0325">Glycoprotein</keyword>
<dbReference type="PANTHER" id="PTHR11633">
    <property type="entry name" value="PLATELET-DERIVED GROWTH FACTOR"/>
    <property type="match status" value="1"/>
</dbReference>
<dbReference type="Pfam" id="PF00431">
    <property type="entry name" value="CUB"/>
    <property type="match status" value="1"/>
</dbReference>
<protein>
    <recommendedName>
        <fullName evidence="3">Platelet-derived growth factor D</fullName>
    </recommendedName>
</protein>
<dbReference type="GO" id="GO:0008284">
    <property type="term" value="P:positive regulation of cell population proliferation"/>
    <property type="evidence" value="ECO:0007669"/>
    <property type="project" value="TreeGrafter"/>
</dbReference>
<dbReference type="SMART" id="SM00042">
    <property type="entry name" value="CUB"/>
    <property type="match status" value="1"/>
</dbReference>
<dbReference type="GO" id="GO:0008083">
    <property type="term" value="F:growth factor activity"/>
    <property type="evidence" value="ECO:0007669"/>
    <property type="project" value="UniProtKB-KW"/>
</dbReference>
<evidence type="ECO:0000256" key="1">
    <source>
        <dbReference type="ARBA" id="ARBA00004613"/>
    </source>
</evidence>
<evidence type="ECO:0000256" key="6">
    <source>
        <dbReference type="ARBA" id="ARBA00023030"/>
    </source>
</evidence>
<feature type="region of interest" description="Disordered" evidence="12">
    <location>
        <begin position="103"/>
        <end position="158"/>
    </location>
</feature>
<dbReference type="Proteomes" id="UP001152803">
    <property type="component" value="Unassembled WGS sequence"/>
</dbReference>
<dbReference type="Gene3D" id="2.10.90.10">
    <property type="entry name" value="Cystine-knot cytokines"/>
    <property type="match status" value="1"/>
</dbReference>
<evidence type="ECO:0000256" key="2">
    <source>
        <dbReference type="ARBA" id="ARBA00006686"/>
    </source>
</evidence>
<keyword evidence="6" id="KW-0339">Growth factor</keyword>
<dbReference type="FunFam" id="2.60.120.290:FF:000017">
    <property type="entry name" value="Platelet derived growth factor C"/>
    <property type="match status" value="1"/>
</dbReference>
<dbReference type="CDD" id="cd00041">
    <property type="entry name" value="CUB"/>
    <property type="match status" value="1"/>
</dbReference>
<reference evidence="14" key="1">
    <citation type="journal article" date="2023" name="Science">
        <title>Genome structures resolve the early diversification of teleost fishes.</title>
        <authorList>
            <person name="Parey E."/>
            <person name="Louis A."/>
            <person name="Montfort J."/>
            <person name="Bouchez O."/>
            <person name="Roques C."/>
            <person name="Iampietro C."/>
            <person name="Lluch J."/>
            <person name="Castinel A."/>
            <person name="Donnadieu C."/>
            <person name="Desvignes T."/>
            <person name="Floi Bucao C."/>
            <person name="Jouanno E."/>
            <person name="Wen M."/>
            <person name="Mejri S."/>
            <person name="Dirks R."/>
            <person name="Jansen H."/>
            <person name="Henkel C."/>
            <person name="Chen W.J."/>
            <person name="Zahm M."/>
            <person name="Cabau C."/>
            <person name="Klopp C."/>
            <person name="Thompson A.W."/>
            <person name="Robinson-Rechavi M."/>
            <person name="Braasch I."/>
            <person name="Lecointre G."/>
            <person name="Bobe J."/>
            <person name="Postlethwait J.H."/>
            <person name="Berthelot C."/>
            <person name="Roest Crollius H."/>
            <person name="Guiguen Y."/>
        </authorList>
    </citation>
    <scope>NUCLEOTIDE SEQUENCE</scope>
    <source>
        <strain evidence="14">Concon-B</strain>
    </source>
</reference>
<dbReference type="InterPro" id="IPR000859">
    <property type="entry name" value="CUB_dom"/>
</dbReference>
<dbReference type="Gene3D" id="2.60.120.290">
    <property type="entry name" value="Spermadhesin, CUB domain"/>
    <property type="match status" value="1"/>
</dbReference>
<evidence type="ECO:0000256" key="11">
    <source>
        <dbReference type="PROSITE-ProRule" id="PRU00059"/>
    </source>
</evidence>
<dbReference type="GO" id="GO:0048008">
    <property type="term" value="P:platelet-derived growth factor receptor signaling pathway"/>
    <property type="evidence" value="ECO:0007669"/>
    <property type="project" value="TreeGrafter"/>
</dbReference>
<gene>
    <name evidence="14" type="ORF">COCON_G00189220</name>
</gene>
<dbReference type="SUPFAM" id="SSF49854">
    <property type="entry name" value="Spermadhesin, CUB domain"/>
    <property type="match status" value="1"/>
</dbReference>
<comment type="subunit">
    <text evidence="10">Homodimer; disulfide-linked. Interacts with PDGFRB homodimers, and with heterodimers formed by PDGFRA and PDGFRB.</text>
</comment>
<evidence type="ECO:0000256" key="5">
    <source>
        <dbReference type="ARBA" id="ARBA00022685"/>
    </source>
</evidence>
<comment type="caution">
    <text evidence="14">The sequence shown here is derived from an EMBL/GenBank/DDBJ whole genome shotgun (WGS) entry which is preliminary data.</text>
</comment>
<evidence type="ECO:0000313" key="14">
    <source>
        <dbReference type="EMBL" id="KAJ8256770.1"/>
    </source>
</evidence>
<dbReference type="SUPFAM" id="SSF57501">
    <property type="entry name" value="Cystine-knot cytokines"/>
    <property type="match status" value="1"/>
</dbReference>
<dbReference type="GO" id="GO:0005615">
    <property type="term" value="C:extracellular space"/>
    <property type="evidence" value="ECO:0007669"/>
    <property type="project" value="TreeGrafter"/>
</dbReference>
<dbReference type="InterPro" id="IPR000072">
    <property type="entry name" value="PDGF/VEGF_dom"/>
</dbReference>